<keyword evidence="2" id="KW-0548">Nucleotidyltransferase</keyword>
<keyword evidence="2" id="KW-0808">Transferase</keyword>
<dbReference type="OrthoDB" id="2452975at2"/>
<protein>
    <submittedName>
        <fullName evidence="2">Reverse transcriptase</fullName>
    </submittedName>
</protein>
<evidence type="ECO:0000313" key="2">
    <source>
        <dbReference type="EMBL" id="GAQ17270.1"/>
    </source>
</evidence>
<feature type="transmembrane region" description="Helical" evidence="1">
    <location>
        <begin position="7"/>
        <end position="24"/>
    </location>
</feature>
<evidence type="ECO:0000313" key="3">
    <source>
        <dbReference type="Proteomes" id="UP000052946"/>
    </source>
</evidence>
<keyword evidence="1" id="KW-1133">Transmembrane helix</keyword>
<keyword evidence="2" id="KW-0695">RNA-directed DNA polymerase</keyword>
<evidence type="ECO:0000256" key="1">
    <source>
        <dbReference type="SAM" id="Phobius"/>
    </source>
</evidence>
<dbReference type="AlphaFoldDB" id="A0A0U9HC16"/>
<keyword evidence="1" id="KW-0812">Transmembrane</keyword>
<dbReference type="RefSeq" id="WP_058949728.1">
    <property type="nucleotide sequence ID" value="NZ_BBXV01000013.1"/>
</dbReference>
<accession>A0A0U9HC16</accession>
<dbReference type="Proteomes" id="UP000052946">
    <property type="component" value="Unassembled WGS sequence"/>
</dbReference>
<proteinExistence type="predicted"/>
<comment type="caution">
    <text evidence="2">The sequence shown here is derived from an EMBL/GenBank/DDBJ whole genome shotgun (WGS) entry which is preliminary data.</text>
</comment>
<reference evidence="3" key="1">
    <citation type="submission" date="2015-07" db="EMBL/GenBank/DDBJ databases">
        <title>Draft Genome Sequence of Oceanobacillus picturae Heshi-B3 that Was Isolated from Fermented Rice Bran with Aging Salted Mackerel, Which Was Named Heshiko as Traditional Fermented Seafood in Japan.</title>
        <authorList>
            <person name="Akuzawa S."/>
            <person name="Nakagawa J."/>
            <person name="Kanekatsu T."/>
            <person name="Kanesaki Y."/>
            <person name="Suzuki T."/>
        </authorList>
    </citation>
    <scope>NUCLEOTIDE SEQUENCE [LARGE SCALE GENOMIC DNA]</scope>
    <source>
        <strain evidence="3">Heshi-B3</strain>
    </source>
</reference>
<name>A0A0U9HC16_9BACI</name>
<gene>
    <name evidence="2" type="ORF">OPHB3_1195</name>
</gene>
<keyword evidence="1" id="KW-0472">Membrane</keyword>
<dbReference type="GO" id="GO:0003964">
    <property type="term" value="F:RNA-directed DNA polymerase activity"/>
    <property type="evidence" value="ECO:0007669"/>
    <property type="project" value="UniProtKB-KW"/>
</dbReference>
<sequence length="252" mass="30224">MKKMIPLAILIVLAATGTLLYYFYPSSPEEFYTTDEAKELINEVYPEAKVDVVQEIVKVTDYHAFVPFISEDNYMGASFWEWKNHKWKLTIVKNSLLPKIWRIDKEDPEEAYIVWNIHPAMETDKLGIYMHRPRHYYEMEEVEHYEPQFQFEEIYSLKEQTYGAKQIPEEWAITLKNYYRLEEVDYLREFITGNAHMRIGWYPLNEAEEETLPEGGYYQKSGIYDNDEKYQSLQYLPMLSEQELERDVGEKE</sequence>
<organism evidence="2 3">
    <name type="scientific">Oceanobacillus picturae</name>
    <dbReference type="NCBI Taxonomy" id="171693"/>
    <lineage>
        <taxon>Bacteria</taxon>
        <taxon>Bacillati</taxon>
        <taxon>Bacillota</taxon>
        <taxon>Bacilli</taxon>
        <taxon>Bacillales</taxon>
        <taxon>Bacillaceae</taxon>
        <taxon>Oceanobacillus</taxon>
    </lineage>
</organism>
<dbReference type="EMBL" id="BBXV01000013">
    <property type="protein sequence ID" value="GAQ17270.1"/>
    <property type="molecule type" value="Genomic_DNA"/>
</dbReference>
<reference evidence="2 3" key="2">
    <citation type="journal article" date="2016" name="Genome Announc.">
        <title>Draft Genome Sequence of Oceanobacillus picturae Heshi-B3, Isolated from Fermented Rice Bran in a Traditional Japanese Seafood Dish.</title>
        <authorList>
            <person name="Akuzawa S."/>
            <person name="Nagaoka J."/>
            <person name="Kanekatsu M."/>
            <person name="Kanesaki Y."/>
            <person name="Suzuki T."/>
        </authorList>
    </citation>
    <scope>NUCLEOTIDE SEQUENCE [LARGE SCALE GENOMIC DNA]</scope>
    <source>
        <strain evidence="2 3">Heshi-B3</strain>
    </source>
</reference>